<feature type="compositionally biased region" description="Basic and acidic residues" evidence="1">
    <location>
        <begin position="29"/>
        <end position="41"/>
    </location>
</feature>
<accession>A0ABQ5DZR8</accession>
<feature type="region of interest" description="Disordered" evidence="1">
    <location>
        <begin position="1"/>
        <end position="58"/>
    </location>
</feature>
<evidence type="ECO:0000313" key="3">
    <source>
        <dbReference type="Proteomes" id="UP001151760"/>
    </source>
</evidence>
<dbReference type="EMBL" id="BQNB010015750">
    <property type="protein sequence ID" value="GJT43678.1"/>
    <property type="molecule type" value="Genomic_DNA"/>
</dbReference>
<reference evidence="2" key="1">
    <citation type="journal article" date="2022" name="Int. J. Mol. Sci.">
        <title>Draft Genome of Tanacetum Coccineum: Genomic Comparison of Closely Related Tanacetum-Family Plants.</title>
        <authorList>
            <person name="Yamashiro T."/>
            <person name="Shiraishi A."/>
            <person name="Nakayama K."/>
            <person name="Satake H."/>
        </authorList>
    </citation>
    <scope>NUCLEOTIDE SEQUENCE</scope>
</reference>
<evidence type="ECO:0000256" key="1">
    <source>
        <dbReference type="SAM" id="MobiDB-lite"/>
    </source>
</evidence>
<feature type="compositionally biased region" description="Acidic residues" evidence="1">
    <location>
        <begin position="1"/>
        <end position="12"/>
    </location>
</feature>
<sequence>MGVDFMDLDSQEYDPIIVVDESDGEEEAKEIHATKHTESKDTSAPQPPSPRKLELEKNKDEAEVALLSAQPSFPNVAQLIELLVKSLQPPKFSKILYAHDFNSSLPTELKELPSKFNELNGKVKELKKHVHDLEIELPRDLK</sequence>
<comment type="caution">
    <text evidence="2">The sequence shown here is derived from an EMBL/GenBank/DDBJ whole genome shotgun (WGS) entry which is preliminary data.</text>
</comment>
<reference evidence="2" key="2">
    <citation type="submission" date="2022-01" db="EMBL/GenBank/DDBJ databases">
        <authorList>
            <person name="Yamashiro T."/>
            <person name="Shiraishi A."/>
            <person name="Satake H."/>
            <person name="Nakayama K."/>
        </authorList>
    </citation>
    <scope>NUCLEOTIDE SEQUENCE</scope>
</reference>
<keyword evidence="3" id="KW-1185">Reference proteome</keyword>
<protein>
    <submittedName>
        <fullName evidence="2">Uncharacterized protein</fullName>
    </submittedName>
</protein>
<name>A0ABQ5DZR8_9ASTR</name>
<evidence type="ECO:0000313" key="2">
    <source>
        <dbReference type="EMBL" id="GJT43678.1"/>
    </source>
</evidence>
<dbReference type="Proteomes" id="UP001151760">
    <property type="component" value="Unassembled WGS sequence"/>
</dbReference>
<proteinExistence type="predicted"/>
<gene>
    <name evidence="2" type="ORF">Tco_0952393</name>
</gene>
<organism evidence="2 3">
    <name type="scientific">Tanacetum coccineum</name>
    <dbReference type="NCBI Taxonomy" id="301880"/>
    <lineage>
        <taxon>Eukaryota</taxon>
        <taxon>Viridiplantae</taxon>
        <taxon>Streptophyta</taxon>
        <taxon>Embryophyta</taxon>
        <taxon>Tracheophyta</taxon>
        <taxon>Spermatophyta</taxon>
        <taxon>Magnoliopsida</taxon>
        <taxon>eudicotyledons</taxon>
        <taxon>Gunneridae</taxon>
        <taxon>Pentapetalae</taxon>
        <taxon>asterids</taxon>
        <taxon>campanulids</taxon>
        <taxon>Asterales</taxon>
        <taxon>Asteraceae</taxon>
        <taxon>Asteroideae</taxon>
        <taxon>Anthemideae</taxon>
        <taxon>Anthemidinae</taxon>
        <taxon>Tanacetum</taxon>
    </lineage>
</organism>